<reference evidence="1 2" key="1">
    <citation type="journal article" date="2021" name="Nat. Commun.">
        <title>Genetic determinants of endophytism in the Arabidopsis root mycobiome.</title>
        <authorList>
            <person name="Mesny F."/>
            <person name="Miyauchi S."/>
            <person name="Thiergart T."/>
            <person name="Pickel B."/>
            <person name="Atanasova L."/>
            <person name="Karlsson M."/>
            <person name="Huettel B."/>
            <person name="Barry K.W."/>
            <person name="Haridas S."/>
            <person name="Chen C."/>
            <person name="Bauer D."/>
            <person name="Andreopoulos W."/>
            <person name="Pangilinan J."/>
            <person name="LaButti K."/>
            <person name="Riley R."/>
            <person name="Lipzen A."/>
            <person name="Clum A."/>
            <person name="Drula E."/>
            <person name="Henrissat B."/>
            <person name="Kohler A."/>
            <person name="Grigoriev I.V."/>
            <person name="Martin F.M."/>
            <person name="Hacquard S."/>
        </authorList>
    </citation>
    <scope>NUCLEOTIDE SEQUENCE [LARGE SCALE GENOMIC DNA]</scope>
    <source>
        <strain evidence="1 2">MPI-CAGE-CH-0241</strain>
    </source>
</reference>
<dbReference type="OrthoDB" id="5279008at2759"/>
<protein>
    <submittedName>
        <fullName evidence="1">Uncharacterized protein</fullName>
    </submittedName>
</protein>
<comment type="caution">
    <text evidence="1">The sequence shown here is derived from an EMBL/GenBank/DDBJ whole genome shotgun (WGS) entry which is preliminary data.</text>
</comment>
<organism evidence="1 2">
    <name type="scientific">Thelonectria olida</name>
    <dbReference type="NCBI Taxonomy" id="1576542"/>
    <lineage>
        <taxon>Eukaryota</taxon>
        <taxon>Fungi</taxon>
        <taxon>Dikarya</taxon>
        <taxon>Ascomycota</taxon>
        <taxon>Pezizomycotina</taxon>
        <taxon>Sordariomycetes</taxon>
        <taxon>Hypocreomycetidae</taxon>
        <taxon>Hypocreales</taxon>
        <taxon>Nectriaceae</taxon>
        <taxon>Thelonectria</taxon>
    </lineage>
</organism>
<proteinExistence type="predicted"/>
<evidence type="ECO:0000313" key="1">
    <source>
        <dbReference type="EMBL" id="KAH6869144.1"/>
    </source>
</evidence>
<keyword evidence="2" id="KW-1185">Reference proteome</keyword>
<dbReference type="AlphaFoldDB" id="A0A9P9AJI9"/>
<dbReference type="EMBL" id="JAGPYM010000079">
    <property type="protein sequence ID" value="KAH6869144.1"/>
    <property type="molecule type" value="Genomic_DNA"/>
</dbReference>
<dbReference type="Proteomes" id="UP000777438">
    <property type="component" value="Unassembled WGS sequence"/>
</dbReference>
<evidence type="ECO:0000313" key="2">
    <source>
        <dbReference type="Proteomes" id="UP000777438"/>
    </source>
</evidence>
<accession>A0A9P9AJI9</accession>
<gene>
    <name evidence="1" type="ORF">B0T10DRAFT_467428</name>
</gene>
<sequence length="340" mass="39113">MASLLQVFTEIKVLIFQELPSQDLLPIRLAYRLYRDLVTPLFIDSYFKTRYIMLERRSLQTLLTILKHAGFALHADTLEFNLHHLLPFEELVEIKPPCSLTSPQKDHLNGLDVDAYCAQWNNQEELMRTEFVLDCLTTAMSNLTQCKNLTFDHGNRPWGLDRIKEIIGILPQRSLTFESGASVRFVRHVLDIVLAAASTSKLQLEEINISPGCLMENANRVSPDMLPHLSAPITSLRHLHLVLDSDFPESGYTWDWEINLVRFTNSFPELTHFMLEFEDQDDFFRFSEASRSIYIPKLESLIVGLVGCTGDELADFLIRHKGTLREIRFDNINLTNSPMT</sequence>
<name>A0A9P9AJI9_9HYPO</name>